<dbReference type="GO" id="GO:0016787">
    <property type="term" value="F:hydrolase activity"/>
    <property type="evidence" value="ECO:0007669"/>
    <property type="project" value="UniProtKB-KW"/>
</dbReference>
<proteinExistence type="predicted"/>
<organism evidence="3">
    <name type="scientific">Paecilomyces divaricatus</name>
    <name type="common">Penicillium divaricatum</name>
    <dbReference type="NCBI Taxonomy" id="644132"/>
    <lineage>
        <taxon>Eukaryota</taxon>
        <taxon>Fungi</taxon>
        <taxon>Dikarya</taxon>
        <taxon>Ascomycota</taxon>
        <taxon>Pezizomycotina</taxon>
        <taxon>Eurotiomycetes</taxon>
        <taxon>Eurotiomycetidae</taxon>
        <taxon>Eurotiales</taxon>
        <taxon>Thermoascaceae</taxon>
        <taxon>Paecilomyces</taxon>
    </lineage>
</organism>
<reference evidence="3" key="1">
    <citation type="journal article" date="2017" name="Chem. Commun. (Camb.)">
        <title>Genetic and chemical characterisation of the cornexistin pathway provides further insight into maleidride biosynthesis.</title>
        <authorList>
            <person name="Williams K."/>
            <person name="Szwalbe A.J."/>
            <person name="Dickson C."/>
            <person name="Desson T.R."/>
            <person name="Mulholland N.P."/>
            <person name="Vincent J.L."/>
            <person name="Clough J.M."/>
            <person name="Bailey A.M."/>
            <person name="Butts C.P."/>
            <person name="Willis C.L."/>
            <person name="Simpson T.J."/>
            <person name="Cox R.J."/>
        </authorList>
    </citation>
    <scope>NUCLEOTIDE SEQUENCE</scope>
</reference>
<accession>A0A3G1IHJ7</accession>
<dbReference type="Pfam" id="PF03959">
    <property type="entry name" value="FSH1"/>
    <property type="match status" value="1"/>
</dbReference>
<keyword evidence="1 3" id="KW-0378">Hydrolase</keyword>
<dbReference type="AlphaFoldDB" id="A0A3G1IHJ7"/>
<dbReference type="GO" id="GO:0005634">
    <property type="term" value="C:nucleus"/>
    <property type="evidence" value="ECO:0007669"/>
    <property type="project" value="TreeGrafter"/>
</dbReference>
<dbReference type="Gene3D" id="3.40.50.1820">
    <property type="entry name" value="alpha/beta hydrolase"/>
    <property type="match status" value="1"/>
</dbReference>
<dbReference type="PANTHER" id="PTHR48070">
    <property type="entry name" value="ESTERASE OVCA2"/>
    <property type="match status" value="1"/>
</dbReference>
<evidence type="ECO:0000259" key="2">
    <source>
        <dbReference type="Pfam" id="PF03959"/>
    </source>
</evidence>
<name>A0A3G1IHJ7_PAEDI</name>
<dbReference type="InterPro" id="IPR029058">
    <property type="entry name" value="AB_hydrolase_fold"/>
</dbReference>
<protein>
    <submittedName>
        <fullName evidence="3">Hydrolase 341</fullName>
    </submittedName>
</protein>
<dbReference type="SUPFAM" id="SSF53474">
    <property type="entry name" value="alpha/beta-Hydrolases"/>
    <property type="match status" value="1"/>
</dbReference>
<feature type="domain" description="Serine hydrolase" evidence="2">
    <location>
        <begin position="3"/>
        <end position="211"/>
    </location>
</feature>
<dbReference type="SMR" id="A0A3G1IHJ7"/>
<evidence type="ECO:0000313" key="3">
    <source>
        <dbReference type="EMBL" id="ASK38716.1"/>
    </source>
</evidence>
<gene>
    <name evidence="3" type="primary">pvL1</name>
</gene>
<dbReference type="InterPro" id="IPR005645">
    <property type="entry name" value="FSH-like_dom"/>
</dbReference>
<sequence length="228" mass="25476">MPVRFLCLHGWGTNIQILQSQLGPLMRELQKDNSAEFHFIQGDVEADPGPGIEGFYEGPYYSFYQFPRTFPDSDDEEDDGGDASMFEAYEMIYDIIAEEGPFDGILGFSHGGTLASGFLIHHSKTSPYTPPPFRCAVFFNSLPPFRMDPGEELVVDDDLARHLTIPTLSIAGTRDFVYKQSLMLHQLCDEKSSQLILHGKGHEIPGDAATVARMAKAFRALCLRAMYL</sequence>
<dbReference type="GO" id="GO:0019748">
    <property type="term" value="P:secondary metabolic process"/>
    <property type="evidence" value="ECO:0007669"/>
    <property type="project" value="TreeGrafter"/>
</dbReference>
<dbReference type="InterPro" id="IPR050593">
    <property type="entry name" value="LovG"/>
</dbReference>
<dbReference type="GO" id="GO:0005737">
    <property type="term" value="C:cytoplasm"/>
    <property type="evidence" value="ECO:0007669"/>
    <property type="project" value="TreeGrafter"/>
</dbReference>
<evidence type="ECO:0000256" key="1">
    <source>
        <dbReference type="ARBA" id="ARBA00022801"/>
    </source>
</evidence>
<dbReference type="EMBL" id="MF197864">
    <property type="protein sequence ID" value="ASK38716.1"/>
    <property type="molecule type" value="Genomic_DNA"/>
</dbReference>
<dbReference type="PANTHER" id="PTHR48070:SF4">
    <property type="entry name" value="ESTERASE ALNB"/>
    <property type="match status" value="1"/>
</dbReference>